<dbReference type="InterPro" id="IPR005119">
    <property type="entry name" value="LysR_subst-bd"/>
</dbReference>
<comment type="similarity">
    <text evidence="1">Belongs to the LysR transcriptional regulatory family.</text>
</comment>
<dbReference type="Gene3D" id="1.10.10.10">
    <property type="entry name" value="Winged helix-like DNA-binding domain superfamily/Winged helix DNA-binding domain"/>
    <property type="match status" value="1"/>
</dbReference>
<evidence type="ECO:0000256" key="2">
    <source>
        <dbReference type="ARBA" id="ARBA00023015"/>
    </source>
</evidence>
<keyword evidence="3" id="KW-0238">DNA-binding</keyword>
<dbReference type="EMBL" id="JBHRYJ010000001">
    <property type="protein sequence ID" value="MFC3675797.1"/>
    <property type="molecule type" value="Genomic_DNA"/>
</dbReference>
<evidence type="ECO:0000313" key="7">
    <source>
        <dbReference type="Proteomes" id="UP001595711"/>
    </source>
</evidence>
<gene>
    <name evidence="6" type="ORF">ACFOOQ_09605</name>
</gene>
<protein>
    <submittedName>
        <fullName evidence="6">LysR family transcriptional regulator</fullName>
    </submittedName>
</protein>
<dbReference type="InterPro" id="IPR058163">
    <property type="entry name" value="LysR-type_TF_proteobact-type"/>
</dbReference>
<feature type="domain" description="HTH lysR-type" evidence="5">
    <location>
        <begin position="1"/>
        <end position="59"/>
    </location>
</feature>
<evidence type="ECO:0000259" key="5">
    <source>
        <dbReference type="PROSITE" id="PS50931"/>
    </source>
</evidence>
<proteinExistence type="inferred from homology"/>
<accession>A0ABV7VFH0</accession>
<evidence type="ECO:0000256" key="1">
    <source>
        <dbReference type="ARBA" id="ARBA00009437"/>
    </source>
</evidence>
<keyword evidence="7" id="KW-1185">Reference proteome</keyword>
<dbReference type="Pfam" id="PF03466">
    <property type="entry name" value="LysR_substrate"/>
    <property type="match status" value="1"/>
</dbReference>
<reference evidence="7" key="1">
    <citation type="journal article" date="2019" name="Int. J. Syst. Evol. Microbiol.">
        <title>The Global Catalogue of Microorganisms (GCM) 10K type strain sequencing project: providing services to taxonomists for standard genome sequencing and annotation.</title>
        <authorList>
            <consortium name="The Broad Institute Genomics Platform"/>
            <consortium name="The Broad Institute Genome Sequencing Center for Infectious Disease"/>
            <person name="Wu L."/>
            <person name="Ma J."/>
        </authorList>
    </citation>
    <scope>NUCLEOTIDE SEQUENCE [LARGE SCALE GENOMIC DNA]</scope>
    <source>
        <strain evidence="7">KCTC 42182</strain>
    </source>
</reference>
<dbReference type="SUPFAM" id="SSF46785">
    <property type="entry name" value="Winged helix' DNA-binding domain"/>
    <property type="match status" value="1"/>
</dbReference>
<dbReference type="PANTHER" id="PTHR30537:SF3">
    <property type="entry name" value="TRANSCRIPTIONAL REGULATORY PROTEIN"/>
    <property type="match status" value="1"/>
</dbReference>
<evidence type="ECO:0000256" key="3">
    <source>
        <dbReference type="ARBA" id="ARBA00023125"/>
    </source>
</evidence>
<dbReference type="SUPFAM" id="SSF53850">
    <property type="entry name" value="Periplasmic binding protein-like II"/>
    <property type="match status" value="1"/>
</dbReference>
<dbReference type="Pfam" id="PF00126">
    <property type="entry name" value="HTH_1"/>
    <property type="match status" value="1"/>
</dbReference>
<evidence type="ECO:0000256" key="4">
    <source>
        <dbReference type="ARBA" id="ARBA00023163"/>
    </source>
</evidence>
<dbReference type="InterPro" id="IPR036388">
    <property type="entry name" value="WH-like_DNA-bd_sf"/>
</dbReference>
<name>A0ABV7VFH0_9PROT</name>
<keyword evidence="4" id="KW-0804">Transcription</keyword>
<comment type="caution">
    <text evidence="6">The sequence shown here is derived from an EMBL/GenBank/DDBJ whole genome shotgun (WGS) entry which is preliminary data.</text>
</comment>
<organism evidence="6 7">
    <name type="scientific">Ferrovibrio xuzhouensis</name>
    <dbReference type="NCBI Taxonomy" id="1576914"/>
    <lineage>
        <taxon>Bacteria</taxon>
        <taxon>Pseudomonadati</taxon>
        <taxon>Pseudomonadota</taxon>
        <taxon>Alphaproteobacteria</taxon>
        <taxon>Rhodospirillales</taxon>
        <taxon>Rhodospirillaceae</taxon>
        <taxon>Ferrovibrio</taxon>
    </lineage>
</organism>
<dbReference type="PROSITE" id="PS50931">
    <property type="entry name" value="HTH_LYSR"/>
    <property type="match status" value="1"/>
</dbReference>
<dbReference type="Proteomes" id="UP001595711">
    <property type="component" value="Unassembled WGS sequence"/>
</dbReference>
<dbReference type="PANTHER" id="PTHR30537">
    <property type="entry name" value="HTH-TYPE TRANSCRIPTIONAL REGULATOR"/>
    <property type="match status" value="1"/>
</dbReference>
<dbReference type="InterPro" id="IPR036390">
    <property type="entry name" value="WH_DNA-bd_sf"/>
</dbReference>
<keyword evidence="2" id="KW-0805">Transcription regulation</keyword>
<dbReference type="RefSeq" id="WP_379725044.1">
    <property type="nucleotide sequence ID" value="NZ_JBHRYJ010000001.1"/>
</dbReference>
<dbReference type="Gene3D" id="3.40.190.290">
    <property type="match status" value="1"/>
</dbReference>
<sequence length="304" mass="32868">MRDWDDIRYFLELGRSPSLSAAARRLKVDHTTVARRIATLERRLGLKLFDRLARGYALTEEGLRLLTAAERVEQEALALGRQAGGAAGDAAGGLAGSLRIAAPPVVAAAFIAPRLLGFRQRHPGISLELAGGKEAADLGRREADLAVRLSKPADGRLVARRLGTLGFGFYAARSYRAAWRSSAARDYVGYDDSLEAVPQQRLLLKLAGGRPLAFAANDLASLHQAARTGLGIAALPHFLAAQDPLLRLLPLDAAAADREIWLLVHPDLRRAPRVRAGMDFLIALFENERALLAAGTARKAARRR</sequence>
<evidence type="ECO:0000313" key="6">
    <source>
        <dbReference type="EMBL" id="MFC3675797.1"/>
    </source>
</evidence>
<dbReference type="InterPro" id="IPR000847">
    <property type="entry name" value="LysR_HTH_N"/>
</dbReference>